<dbReference type="RefSeq" id="XP_003169042.1">
    <property type="nucleotide sequence ID" value="XM_003168994.1"/>
</dbReference>
<dbReference type="HOGENOM" id="CLU_1916564_0_0_1"/>
<evidence type="ECO:0000313" key="3">
    <source>
        <dbReference type="EMBL" id="EFQ96665.1"/>
    </source>
</evidence>
<dbReference type="GeneID" id="10024501"/>
<keyword evidence="4" id="KW-1185">Reference proteome</keyword>
<keyword evidence="2" id="KW-1133">Transmembrane helix</keyword>
<name>E4V6E9_ARTGP</name>
<reference evidence="4" key="1">
    <citation type="journal article" date="2012" name="MBio">
        <title>Comparative genome analysis of Trichophyton rubrum and related dermatophytes reveals candidate genes involved in infection.</title>
        <authorList>
            <person name="Martinez D.A."/>
            <person name="Oliver B.G."/>
            <person name="Graeser Y."/>
            <person name="Goldberg J.M."/>
            <person name="Li W."/>
            <person name="Martinez-Rossi N.M."/>
            <person name="Monod M."/>
            <person name="Shelest E."/>
            <person name="Barton R.C."/>
            <person name="Birch E."/>
            <person name="Brakhage A.A."/>
            <person name="Chen Z."/>
            <person name="Gurr S.J."/>
            <person name="Heiman D."/>
            <person name="Heitman J."/>
            <person name="Kosti I."/>
            <person name="Rossi A."/>
            <person name="Saif S."/>
            <person name="Samalova M."/>
            <person name="Saunders C.W."/>
            <person name="Shea T."/>
            <person name="Summerbell R.C."/>
            <person name="Xu J."/>
            <person name="Young S."/>
            <person name="Zeng Q."/>
            <person name="Birren B.W."/>
            <person name="Cuomo C.A."/>
            <person name="White T.C."/>
        </authorList>
    </citation>
    <scope>NUCLEOTIDE SEQUENCE [LARGE SCALE GENOMIC DNA]</scope>
    <source>
        <strain evidence="4">ATCC MYA-4604 / CBS 118893</strain>
    </source>
</reference>
<feature type="transmembrane region" description="Helical" evidence="2">
    <location>
        <begin position="25"/>
        <end position="45"/>
    </location>
</feature>
<protein>
    <submittedName>
        <fullName evidence="3">Uncharacterized protein</fullName>
    </submittedName>
</protein>
<dbReference type="Proteomes" id="UP000002669">
    <property type="component" value="Unassembled WGS sequence"/>
</dbReference>
<dbReference type="AlphaFoldDB" id="E4V6E9"/>
<sequence>MAENCTSGADTTAGWLAPFLPDLGAIAQIGAVGVCGMIATVGLCFGPWAQNLSRAVGYAISRRADRHNAASRTPTTTTTAVSPSPTITTTNTAAAAEEELPSDNEPEAEKVQKEVWADQKEIKGSQPVSVKK</sequence>
<feature type="compositionally biased region" description="Acidic residues" evidence="1">
    <location>
        <begin position="96"/>
        <end position="106"/>
    </location>
</feature>
<proteinExistence type="predicted"/>
<dbReference type="VEuPathDB" id="FungiDB:MGYG_08588"/>
<evidence type="ECO:0000256" key="1">
    <source>
        <dbReference type="SAM" id="MobiDB-lite"/>
    </source>
</evidence>
<organism evidence="4">
    <name type="scientific">Arthroderma gypseum (strain ATCC MYA-4604 / CBS 118893)</name>
    <name type="common">Microsporum gypseum</name>
    <dbReference type="NCBI Taxonomy" id="535722"/>
    <lineage>
        <taxon>Eukaryota</taxon>
        <taxon>Fungi</taxon>
        <taxon>Dikarya</taxon>
        <taxon>Ascomycota</taxon>
        <taxon>Pezizomycotina</taxon>
        <taxon>Eurotiomycetes</taxon>
        <taxon>Eurotiomycetidae</taxon>
        <taxon>Onygenales</taxon>
        <taxon>Arthrodermataceae</taxon>
        <taxon>Nannizzia</taxon>
    </lineage>
</organism>
<feature type="compositionally biased region" description="Low complexity" evidence="1">
    <location>
        <begin position="70"/>
        <end position="95"/>
    </location>
</feature>
<feature type="compositionally biased region" description="Basic and acidic residues" evidence="1">
    <location>
        <begin position="107"/>
        <end position="123"/>
    </location>
</feature>
<keyword evidence="2" id="KW-0812">Transmembrane</keyword>
<dbReference type="InParanoid" id="E4V6E9"/>
<accession>E4V6E9</accession>
<evidence type="ECO:0000313" key="4">
    <source>
        <dbReference type="Proteomes" id="UP000002669"/>
    </source>
</evidence>
<gene>
    <name evidence="3" type="ORF">MGYG_08588</name>
</gene>
<dbReference type="EMBL" id="DS989831">
    <property type="protein sequence ID" value="EFQ96665.1"/>
    <property type="molecule type" value="Genomic_DNA"/>
</dbReference>
<dbReference type="OrthoDB" id="10581381at2759"/>
<dbReference type="OMA" id="KEVWADQ"/>
<dbReference type="eggNOG" id="ENOG502RQ7U">
    <property type="taxonomic scope" value="Eukaryota"/>
</dbReference>
<evidence type="ECO:0000256" key="2">
    <source>
        <dbReference type="SAM" id="Phobius"/>
    </source>
</evidence>
<keyword evidence="2" id="KW-0472">Membrane</keyword>
<feature type="region of interest" description="Disordered" evidence="1">
    <location>
        <begin position="64"/>
        <end position="132"/>
    </location>
</feature>